<proteinExistence type="predicted"/>
<reference evidence="1" key="1">
    <citation type="submission" date="2021-05" db="EMBL/GenBank/DDBJ databases">
        <authorList>
            <person name="Alioto T."/>
            <person name="Alioto T."/>
            <person name="Gomez Garrido J."/>
        </authorList>
    </citation>
    <scope>NUCLEOTIDE SEQUENCE</scope>
</reference>
<dbReference type="EMBL" id="HBUF01210256">
    <property type="protein sequence ID" value="CAG6665337.1"/>
    <property type="molecule type" value="Transcribed_RNA"/>
</dbReference>
<dbReference type="EMBL" id="HBUF01210258">
    <property type="protein sequence ID" value="CAG6665341.1"/>
    <property type="molecule type" value="Transcribed_RNA"/>
</dbReference>
<name>A0A8D8SDL4_9HEMI</name>
<dbReference type="EMBL" id="HBUF01210257">
    <property type="protein sequence ID" value="CAG6665339.1"/>
    <property type="molecule type" value="Transcribed_RNA"/>
</dbReference>
<dbReference type="EMBL" id="HBUF01210259">
    <property type="protein sequence ID" value="CAG6665343.1"/>
    <property type="molecule type" value="Transcribed_RNA"/>
</dbReference>
<protein>
    <submittedName>
        <fullName evidence="1">Uncharacterized protein</fullName>
    </submittedName>
</protein>
<accession>A0A8D8SDL4</accession>
<sequence length="107" mass="12268">MAIPEIGLSSMRPLSLSFILTSHYQMIRRSSTLFQGSRIKLCPCARESLLLVVIMRQYSRLSLIDIKMLDPLLATTLTISSILRQLKKNPRLSITTSLISLVHQWRR</sequence>
<evidence type="ECO:0000313" key="1">
    <source>
        <dbReference type="EMBL" id="CAG6665339.1"/>
    </source>
</evidence>
<organism evidence="1">
    <name type="scientific">Cacopsylla melanoneura</name>
    <dbReference type="NCBI Taxonomy" id="428564"/>
    <lineage>
        <taxon>Eukaryota</taxon>
        <taxon>Metazoa</taxon>
        <taxon>Ecdysozoa</taxon>
        <taxon>Arthropoda</taxon>
        <taxon>Hexapoda</taxon>
        <taxon>Insecta</taxon>
        <taxon>Pterygota</taxon>
        <taxon>Neoptera</taxon>
        <taxon>Paraneoptera</taxon>
        <taxon>Hemiptera</taxon>
        <taxon>Sternorrhyncha</taxon>
        <taxon>Psylloidea</taxon>
        <taxon>Psyllidae</taxon>
        <taxon>Psyllinae</taxon>
        <taxon>Cacopsylla</taxon>
    </lineage>
</organism>
<dbReference type="AlphaFoldDB" id="A0A8D8SDL4"/>